<dbReference type="PANTHER" id="PTHR42866">
    <property type="entry name" value="3-DEOXY-MANNO-OCTULOSONATE CYTIDYLYLTRANSFERASE"/>
    <property type="match status" value="1"/>
</dbReference>
<evidence type="ECO:0008006" key="3">
    <source>
        <dbReference type="Google" id="ProtNLM"/>
    </source>
</evidence>
<accession>A0A4Q1KV86</accession>
<dbReference type="SUPFAM" id="SSF53448">
    <property type="entry name" value="Nucleotide-diphospho-sugar transferases"/>
    <property type="match status" value="1"/>
</dbReference>
<proteinExistence type="predicted"/>
<comment type="caution">
    <text evidence="1">The sequence shown here is derived from an EMBL/GenBank/DDBJ whole genome shotgun (WGS) entry which is preliminary data.</text>
</comment>
<evidence type="ECO:0000313" key="1">
    <source>
        <dbReference type="EMBL" id="RXR33084.1"/>
    </source>
</evidence>
<dbReference type="InterPro" id="IPR029044">
    <property type="entry name" value="Nucleotide-diphossugar_trans"/>
</dbReference>
<protein>
    <recommendedName>
        <fullName evidence="3">3-deoxy-manno-octulosonate cytidylyltransferase</fullName>
    </recommendedName>
</protein>
<evidence type="ECO:0000313" key="2">
    <source>
        <dbReference type="Proteomes" id="UP000289734"/>
    </source>
</evidence>
<keyword evidence="2" id="KW-1185">Reference proteome</keyword>
<dbReference type="PANTHER" id="PTHR42866:SF1">
    <property type="entry name" value="SPORE COAT POLYSACCHARIDE BIOSYNTHESIS PROTEIN SPSF"/>
    <property type="match status" value="1"/>
</dbReference>
<dbReference type="Pfam" id="PF02348">
    <property type="entry name" value="CTP_transf_3"/>
    <property type="match status" value="1"/>
</dbReference>
<dbReference type="AlphaFoldDB" id="A0A4Q1KV86"/>
<dbReference type="Proteomes" id="UP000289734">
    <property type="component" value="Unassembled WGS sequence"/>
</dbReference>
<dbReference type="OrthoDB" id="9815559at2"/>
<dbReference type="GO" id="GO:0005829">
    <property type="term" value="C:cytosol"/>
    <property type="evidence" value="ECO:0007669"/>
    <property type="project" value="TreeGrafter"/>
</dbReference>
<name>A0A4Q1KV86_9FLAO</name>
<sequence length="269" mass="30909">MPKVVACIIARTVSQRLPLKVLRDINEGTSMIDFLIQRVKGCSAIDKVYICTSRESVDDIFEDIAKRNNVQIYRGSSDAVIERMIEVGEIEQADIVLRITGDNPFSSIEYVSRQIEFLLQEKLDYVRLVDVPIGAAVEVIKFESLKDCYAKMDPAISEYLMLFLFEPKQYNCGIVKPFENDFSYLSVTVDTPEDLIRAKNIARLCDKQNLLIDIISLLIDESKNEFFPKKAIQAGGKIKYPYGEEITFEQFSNDMQRRKENSKIVRLYE</sequence>
<gene>
    <name evidence="1" type="ORF">EQG68_06225</name>
</gene>
<organism evidence="1 2">
    <name type="scientific">Flavobacterium piscinae</name>
    <dbReference type="NCBI Taxonomy" id="2506424"/>
    <lineage>
        <taxon>Bacteria</taxon>
        <taxon>Pseudomonadati</taxon>
        <taxon>Bacteroidota</taxon>
        <taxon>Flavobacteriia</taxon>
        <taxon>Flavobacteriales</taxon>
        <taxon>Flavobacteriaceae</taxon>
        <taxon>Flavobacterium</taxon>
    </lineage>
</organism>
<dbReference type="EMBL" id="SBKQ01000005">
    <property type="protein sequence ID" value="RXR33084.1"/>
    <property type="molecule type" value="Genomic_DNA"/>
</dbReference>
<dbReference type="Gene3D" id="3.90.550.10">
    <property type="entry name" value="Spore Coat Polysaccharide Biosynthesis Protein SpsA, Chain A"/>
    <property type="match status" value="1"/>
</dbReference>
<reference evidence="2" key="1">
    <citation type="submission" date="2019-01" db="EMBL/GenBank/DDBJ databases">
        <title>Cytophagaceae bacterium strain CAR-16.</title>
        <authorList>
            <person name="Chen W.-M."/>
        </authorList>
    </citation>
    <scope>NUCLEOTIDE SEQUENCE [LARGE SCALE GENOMIC DNA]</scope>
    <source>
        <strain evidence="2">ICH-30</strain>
    </source>
</reference>
<dbReference type="InterPro" id="IPR003329">
    <property type="entry name" value="Cytidylyl_trans"/>
</dbReference>
<dbReference type="RefSeq" id="WP_129463928.1">
    <property type="nucleotide sequence ID" value="NZ_SBKQ01000005.1"/>
</dbReference>